<dbReference type="GO" id="GO:0006935">
    <property type="term" value="P:chemotaxis"/>
    <property type="evidence" value="ECO:0007669"/>
    <property type="project" value="UniProtKB-KW"/>
</dbReference>
<dbReference type="Gene3D" id="1.10.287.950">
    <property type="entry name" value="Methyl-accepting chemotaxis protein"/>
    <property type="match status" value="1"/>
</dbReference>
<evidence type="ECO:0000256" key="4">
    <source>
        <dbReference type="ARBA" id="ARBA00022500"/>
    </source>
</evidence>
<evidence type="ECO:0000256" key="11">
    <source>
        <dbReference type="SAM" id="Phobius"/>
    </source>
</evidence>
<gene>
    <name evidence="14" type="ORF">B7H17_03650</name>
</gene>
<evidence type="ECO:0000313" key="14">
    <source>
        <dbReference type="EMBL" id="ORL67080.1"/>
    </source>
</evidence>
<comment type="similarity">
    <text evidence="9">Belongs to the methyl-accepting chemotaxis (MCP) protein family.</text>
</comment>
<evidence type="ECO:0000256" key="9">
    <source>
        <dbReference type="ARBA" id="ARBA00029447"/>
    </source>
</evidence>
<dbReference type="SUPFAM" id="SSF58104">
    <property type="entry name" value="Methyl-accepting chemotaxis protein (MCP) signaling domain"/>
    <property type="match status" value="1"/>
</dbReference>
<dbReference type="Pfam" id="PF12729">
    <property type="entry name" value="4HB_MCP_1"/>
    <property type="match status" value="1"/>
</dbReference>
<dbReference type="SMART" id="SM00304">
    <property type="entry name" value="HAMP"/>
    <property type="match status" value="1"/>
</dbReference>
<proteinExistence type="inferred from homology"/>
<dbReference type="PRINTS" id="PR00260">
    <property type="entry name" value="CHEMTRNSDUCR"/>
</dbReference>
<dbReference type="CDD" id="cd06225">
    <property type="entry name" value="HAMP"/>
    <property type="match status" value="1"/>
</dbReference>
<evidence type="ECO:0000259" key="13">
    <source>
        <dbReference type="PROSITE" id="PS50885"/>
    </source>
</evidence>
<keyword evidence="3" id="KW-0488">Methylation</keyword>
<keyword evidence="7 11" id="KW-0472">Membrane</keyword>
<evidence type="ECO:0000256" key="7">
    <source>
        <dbReference type="ARBA" id="ARBA00023136"/>
    </source>
</evidence>
<dbReference type="InterPro" id="IPR004089">
    <property type="entry name" value="MCPsignal_dom"/>
</dbReference>
<sequence>MNLRSLNIGSRAGLGFTVIALLVLAMGLIALLQAHKMDDATAQIRNEWLPSIQTVAEVGSSLGRTRALTLRTLILQDETQLKKTVDLVRHINQEIVEYLNRYEKEIDAAEDRKLFENFRGSYAKYLSIQKQILDGVEVSLERSDEIKLANGVLADSADLMMIDLNKLIKFNEQGAVNAADQTNKAFDAAVFLIVAALVVILLLMVVIAVVLTRSIVLPLAEAVVVADRIASGDLTQPITIEGSDEPAHLLTALKQMQISLHDTIEKISESSNMLASASEELHAVTEDTNRGLNQQSAEIDQAATAVNEMTAAVEEVASNAVNTADASKEADQSTYQGREKVNQVLESINRLVNNVSGTSQEVQMLAQSATEISQVLVVIRSIADQTNLLALNAAIEAARAGEAGRGFAVVADEVRALAHRTQQSTTEIEKMIEGIQSGTGRAVDAMGDSQDQANGTLQVARAANEALEVISEAITSINQKNLVIASASEQQAQVAREVDRNLVNIRDLSMQTSAGANQTSAASQELSRLAVDLNAMVAKFKL</sequence>
<accession>A0A1X1A5L7</accession>
<keyword evidence="6 11" id="KW-1133">Transmembrane helix</keyword>
<dbReference type="GO" id="GO:0007165">
    <property type="term" value="P:signal transduction"/>
    <property type="evidence" value="ECO:0007669"/>
    <property type="project" value="UniProtKB-KW"/>
</dbReference>
<dbReference type="EMBL" id="NBWC01000004">
    <property type="protein sequence ID" value="ORL67080.1"/>
    <property type="molecule type" value="Genomic_DNA"/>
</dbReference>
<feature type="domain" description="HAMP" evidence="13">
    <location>
        <begin position="213"/>
        <end position="265"/>
    </location>
</feature>
<dbReference type="CDD" id="cd11386">
    <property type="entry name" value="MCP_signal"/>
    <property type="match status" value="1"/>
</dbReference>
<dbReference type="InterPro" id="IPR024478">
    <property type="entry name" value="HlyB_4HB_MCP"/>
</dbReference>
<dbReference type="Pfam" id="PF00015">
    <property type="entry name" value="MCPsignal"/>
    <property type="match status" value="1"/>
</dbReference>
<feature type="domain" description="Methyl-accepting transducer" evidence="12">
    <location>
        <begin position="270"/>
        <end position="506"/>
    </location>
</feature>
<dbReference type="InterPro" id="IPR004090">
    <property type="entry name" value="Chemotax_Me-accpt_rcpt"/>
</dbReference>
<dbReference type="InterPro" id="IPR003660">
    <property type="entry name" value="HAMP_dom"/>
</dbReference>
<feature type="transmembrane region" description="Helical" evidence="11">
    <location>
        <begin position="12"/>
        <end position="32"/>
    </location>
</feature>
<keyword evidence="2" id="KW-1003">Cell membrane</keyword>
<evidence type="ECO:0000256" key="6">
    <source>
        <dbReference type="ARBA" id="ARBA00022989"/>
    </source>
</evidence>
<feature type="transmembrane region" description="Helical" evidence="11">
    <location>
        <begin position="189"/>
        <end position="211"/>
    </location>
</feature>
<evidence type="ECO:0000256" key="8">
    <source>
        <dbReference type="ARBA" id="ARBA00023224"/>
    </source>
</evidence>
<evidence type="ECO:0000259" key="12">
    <source>
        <dbReference type="PROSITE" id="PS50111"/>
    </source>
</evidence>
<dbReference type="GO" id="GO:0005886">
    <property type="term" value="C:plasma membrane"/>
    <property type="evidence" value="ECO:0007669"/>
    <property type="project" value="UniProtKB-SubCell"/>
</dbReference>
<evidence type="ECO:0000256" key="1">
    <source>
        <dbReference type="ARBA" id="ARBA00004651"/>
    </source>
</evidence>
<dbReference type="AlphaFoldDB" id="A0A1X1A5L7"/>
<dbReference type="GO" id="GO:0004888">
    <property type="term" value="F:transmembrane signaling receptor activity"/>
    <property type="evidence" value="ECO:0007669"/>
    <property type="project" value="InterPro"/>
</dbReference>
<keyword evidence="5 11" id="KW-0812">Transmembrane</keyword>
<keyword evidence="4" id="KW-0145">Chemotaxis</keyword>
<evidence type="ECO:0000256" key="5">
    <source>
        <dbReference type="ARBA" id="ARBA00022692"/>
    </source>
</evidence>
<reference evidence="14 15" key="1">
    <citation type="submission" date="2017-04" db="EMBL/GenBank/DDBJ databases">
        <title>Presence of VIM-2 positive Pseudomonas species in chickens and their surrounding environment.</title>
        <authorList>
            <person name="Zhang R."/>
        </authorList>
    </citation>
    <scope>NUCLEOTIDE SEQUENCE [LARGE SCALE GENOMIC DNA]</scope>
    <source>
        <strain evidence="14 15">DZ-C18</strain>
    </source>
</reference>
<dbReference type="OrthoDB" id="8724574at2"/>
<organism evidence="14 15">
    <name type="scientific">Pseudomonas putida</name>
    <name type="common">Arthrobacter siderocapsulatus</name>
    <dbReference type="NCBI Taxonomy" id="303"/>
    <lineage>
        <taxon>Bacteria</taxon>
        <taxon>Pseudomonadati</taxon>
        <taxon>Pseudomonadota</taxon>
        <taxon>Gammaproteobacteria</taxon>
        <taxon>Pseudomonadales</taxon>
        <taxon>Pseudomonadaceae</taxon>
        <taxon>Pseudomonas</taxon>
    </lineage>
</organism>
<keyword evidence="8 10" id="KW-0807">Transducer</keyword>
<dbReference type="PROSITE" id="PS50885">
    <property type="entry name" value="HAMP"/>
    <property type="match status" value="1"/>
</dbReference>
<dbReference type="RefSeq" id="WP_084854577.1">
    <property type="nucleotide sequence ID" value="NZ_NBWC01000004.1"/>
</dbReference>
<comment type="caution">
    <text evidence="14">The sequence shown here is derived from an EMBL/GenBank/DDBJ whole genome shotgun (WGS) entry which is preliminary data.</text>
</comment>
<dbReference type="Pfam" id="PF00672">
    <property type="entry name" value="HAMP"/>
    <property type="match status" value="1"/>
</dbReference>
<dbReference type="PANTHER" id="PTHR32089">
    <property type="entry name" value="METHYL-ACCEPTING CHEMOTAXIS PROTEIN MCPB"/>
    <property type="match status" value="1"/>
</dbReference>
<comment type="subcellular location">
    <subcellularLocation>
        <location evidence="1">Cell membrane</location>
        <topology evidence="1">Multi-pass membrane protein</topology>
    </subcellularLocation>
</comment>
<dbReference type="FunFam" id="1.10.287.950:FF:000001">
    <property type="entry name" value="Methyl-accepting chemotaxis sensory transducer"/>
    <property type="match status" value="1"/>
</dbReference>
<evidence type="ECO:0000256" key="3">
    <source>
        <dbReference type="ARBA" id="ARBA00022481"/>
    </source>
</evidence>
<protein>
    <submittedName>
        <fullName evidence="14">Methyl-accepting chemotaxis protein</fullName>
    </submittedName>
</protein>
<evidence type="ECO:0000256" key="2">
    <source>
        <dbReference type="ARBA" id="ARBA00022475"/>
    </source>
</evidence>
<name>A0A1X1A5L7_PSEPU</name>
<dbReference type="SMART" id="SM00283">
    <property type="entry name" value="MA"/>
    <property type="match status" value="1"/>
</dbReference>
<evidence type="ECO:0000256" key="10">
    <source>
        <dbReference type="PROSITE-ProRule" id="PRU00284"/>
    </source>
</evidence>
<dbReference type="Proteomes" id="UP000193675">
    <property type="component" value="Unassembled WGS sequence"/>
</dbReference>
<dbReference type="PROSITE" id="PS50111">
    <property type="entry name" value="CHEMOTAXIS_TRANSDUC_2"/>
    <property type="match status" value="1"/>
</dbReference>
<dbReference type="PANTHER" id="PTHR32089:SF120">
    <property type="entry name" value="METHYL-ACCEPTING CHEMOTAXIS PROTEIN TLPQ"/>
    <property type="match status" value="1"/>
</dbReference>
<evidence type="ECO:0000313" key="15">
    <source>
        <dbReference type="Proteomes" id="UP000193675"/>
    </source>
</evidence>